<name>A0A9P5P6V2_9AGAR</name>
<feature type="region of interest" description="Disordered" evidence="6">
    <location>
        <begin position="226"/>
        <end position="272"/>
    </location>
</feature>
<evidence type="ECO:0000256" key="5">
    <source>
        <dbReference type="ARBA" id="ARBA00023212"/>
    </source>
</evidence>
<dbReference type="InterPro" id="IPR040457">
    <property type="entry name" value="GCP_C"/>
</dbReference>
<evidence type="ECO:0000256" key="2">
    <source>
        <dbReference type="ARBA" id="ARBA00010337"/>
    </source>
</evidence>
<feature type="domain" description="Gamma tubulin complex component C-terminal" evidence="7">
    <location>
        <begin position="783"/>
        <end position="1021"/>
    </location>
</feature>
<keyword evidence="3" id="KW-0963">Cytoplasm</keyword>
<dbReference type="InterPro" id="IPR042241">
    <property type="entry name" value="GCP_C_sf"/>
</dbReference>
<dbReference type="GO" id="GO:0051321">
    <property type="term" value="P:meiotic cell cycle"/>
    <property type="evidence" value="ECO:0007669"/>
    <property type="project" value="TreeGrafter"/>
</dbReference>
<feature type="region of interest" description="Disordered" evidence="6">
    <location>
        <begin position="1"/>
        <end position="62"/>
    </location>
</feature>
<feature type="compositionally biased region" description="Polar residues" evidence="6">
    <location>
        <begin position="1"/>
        <end position="11"/>
    </location>
</feature>
<evidence type="ECO:0000256" key="4">
    <source>
        <dbReference type="ARBA" id="ARBA00022701"/>
    </source>
</evidence>
<dbReference type="GO" id="GO:0051011">
    <property type="term" value="F:microtubule minus-end binding"/>
    <property type="evidence" value="ECO:0007669"/>
    <property type="project" value="TreeGrafter"/>
</dbReference>
<evidence type="ECO:0000259" key="7">
    <source>
        <dbReference type="Pfam" id="PF04130"/>
    </source>
</evidence>
<evidence type="ECO:0000313" key="10">
    <source>
        <dbReference type="Proteomes" id="UP000772434"/>
    </source>
</evidence>
<dbReference type="InterPro" id="IPR041470">
    <property type="entry name" value="GCP_N"/>
</dbReference>
<dbReference type="InterPro" id="IPR007259">
    <property type="entry name" value="GCP"/>
</dbReference>
<feature type="compositionally biased region" description="Polar residues" evidence="6">
    <location>
        <begin position="18"/>
        <end position="32"/>
    </location>
</feature>
<evidence type="ECO:0000259" key="8">
    <source>
        <dbReference type="Pfam" id="PF17681"/>
    </source>
</evidence>
<dbReference type="GO" id="GO:0000930">
    <property type="term" value="C:gamma-tubulin complex"/>
    <property type="evidence" value="ECO:0007669"/>
    <property type="project" value="TreeGrafter"/>
</dbReference>
<accession>A0A9P5P6V2</accession>
<gene>
    <name evidence="9" type="ORF">BDP27DRAFT_1434425</name>
</gene>
<dbReference type="GO" id="GO:0031122">
    <property type="term" value="P:cytoplasmic microtubule organization"/>
    <property type="evidence" value="ECO:0007669"/>
    <property type="project" value="TreeGrafter"/>
</dbReference>
<organism evidence="9 10">
    <name type="scientific">Rhodocollybia butyracea</name>
    <dbReference type="NCBI Taxonomy" id="206335"/>
    <lineage>
        <taxon>Eukaryota</taxon>
        <taxon>Fungi</taxon>
        <taxon>Dikarya</taxon>
        <taxon>Basidiomycota</taxon>
        <taxon>Agaricomycotina</taxon>
        <taxon>Agaricomycetes</taxon>
        <taxon>Agaricomycetidae</taxon>
        <taxon>Agaricales</taxon>
        <taxon>Marasmiineae</taxon>
        <taxon>Omphalotaceae</taxon>
        <taxon>Rhodocollybia</taxon>
    </lineage>
</organism>
<dbReference type="Proteomes" id="UP000772434">
    <property type="component" value="Unassembled WGS sequence"/>
</dbReference>
<protein>
    <submittedName>
        <fullName evidence="9">Spc98 family-domain-containing protein</fullName>
    </submittedName>
</protein>
<dbReference type="EMBL" id="JADNRY010000497">
    <property type="protein sequence ID" value="KAF9047006.1"/>
    <property type="molecule type" value="Genomic_DNA"/>
</dbReference>
<sequence>MNPSGSASSVSRKPRPHSSLSQFSNQPGSTSGISSLAPRPISSASSIRPTSRASYRPKSRQQKINTAKILSFCEDIVRRVIDQPEDENDEIEIKCHELIDWSVKQLGMESLNKAALTMDMEHIECMVRGHVEKSRVKSHDTLAMALERGYGQLKEIAEGEHDLDDEIKKHRLPAHIQFLLAMSSAPQQSTLTYASLYLDALDNPPPSPESDNLTWKKILEEDPYEGDHWIGVPGGIPHPRHRRSSSSYEDNESLDNRDTSPSLSPLNSDDLALDDFESDQDAEASEFPDKIKASVPVATTVNTGHRPVYTTYAYRKELEDLKTKQFWRPDWKMDLEATLQQRGTFDIGDASTLGLTLQRVLPKVAPTEQLPLELVLSANRYIQEQDAVRDVLIALQGRNNIMFDRHFKTTKSTPKLLHFSLASQQSLLDTLGSFCRTIQRLRQFVSSIIRYSSLTHLKTQQTISALDRMRAPRGKITRTLEAFADAIDAEIRALEVWCSEREETWLRALGGVIPSDNPGHVVSLLGTEKAFRDRFEDSFQSESWSLPTRSPSLTTTLLLDILFFTVQQQLEQGNGITAETLMRVFVRSAEPVWGMVGKWVGTGFDTTNGARNNQSSSAGGGLEEEFFIESNDLGIGLGVLGLLDPDFWREGYCLREGSAPEEDDEKSSQKVQTSVPSFLRHVALTVLEAGKAIGLLKALGMDVQSLDNDVLFGQKWVYFQTLLANGPRPKHGGEAETEVAASGFFSVSVDRLSRAIYDKLAPYGQAAGSLLAKVIVEECDFWHHLKAIESLYLMRRGDIISDFADMNSRQNWTDFHFLNTAFSDIIDASNSVGNVDEAIQVALFRLSFRGTGLREKTISRTLKALDGLSLEYAVPFPLTYIFTPANLQIYGEIFVFLLQIRRAKSLLEKILVRGKAGNNPGIKAFYVMRSRLSWFINIFFNFITTYVIHTQTLAFHKSLSESQSQSFDQMIINHDDHLKQVQSHCLLQAKTAALYRAILSILDMTLNFSDLFGAFSSDTTMHDISSHPMVLKHHRSRKQRRRRKNVIGFSSYSIGPLGSDSSSDNSDVGDEMDYSYSTSMNASTYAENDDLFTKISKMSTDLDGLIRFVRRGVETLAGGTGDAAATFGVLAFSLEDWDLRYDWRLQATSRPPRVVQLELKDNKSKSLIKRVRAPPNPLISSDSYHAALEAYKAHFLPLLKYEQDQEESVIRERLSTWSLPKLRDEGFTLTGLAGYWLDGTRFGKPMASFSLGPGLHLPEHKFANGTRVLLSRIDPLKEEPSRGSVLSSTSTSLTISFPDRSFELDLPSHTSDSSGWRLDLTQSDYVFELMRKSIDSFASDVQDQEDAGIFLPPPVPGRYANQREREYILDGTSSP</sequence>
<evidence type="ECO:0000256" key="6">
    <source>
        <dbReference type="SAM" id="MobiDB-lite"/>
    </source>
</evidence>
<evidence type="ECO:0000256" key="3">
    <source>
        <dbReference type="ARBA" id="ARBA00022490"/>
    </source>
</evidence>
<dbReference type="GO" id="GO:0005816">
    <property type="term" value="C:spindle pole body"/>
    <property type="evidence" value="ECO:0007669"/>
    <property type="project" value="UniProtKB-ARBA"/>
</dbReference>
<dbReference type="PANTHER" id="PTHR19302">
    <property type="entry name" value="GAMMA TUBULIN COMPLEX PROTEIN"/>
    <property type="match status" value="1"/>
</dbReference>
<keyword evidence="5" id="KW-0206">Cytoskeleton</keyword>
<feature type="compositionally biased region" description="Low complexity" evidence="6">
    <location>
        <begin position="260"/>
        <end position="270"/>
    </location>
</feature>
<dbReference type="PANTHER" id="PTHR19302:SF33">
    <property type="entry name" value="GAMMA-TUBULIN COMPLEX COMPONENT 5"/>
    <property type="match status" value="1"/>
</dbReference>
<comment type="similarity">
    <text evidence="2">Belongs to the TUBGCP family.</text>
</comment>
<reference evidence="9" key="1">
    <citation type="submission" date="2020-11" db="EMBL/GenBank/DDBJ databases">
        <authorList>
            <consortium name="DOE Joint Genome Institute"/>
            <person name="Ahrendt S."/>
            <person name="Riley R."/>
            <person name="Andreopoulos W."/>
            <person name="Labutti K."/>
            <person name="Pangilinan J."/>
            <person name="Ruiz-Duenas F.J."/>
            <person name="Barrasa J.M."/>
            <person name="Sanchez-Garcia M."/>
            <person name="Camarero S."/>
            <person name="Miyauchi S."/>
            <person name="Serrano A."/>
            <person name="Linde D."/>
            <person name="Babiker R."/>
            <person name="Drula E."/>
            <person name="Ayuso-Fernandez I."/>
            <person name="Pacheco R."/>
            <person name="Padilla G."/>
            <person name="Ferreira P."/>
            <person name="Barriuso J."/>
            <person name="Kellner H."/>
            <person name="Castanera R."/>
            <person name="Alfaro M."/>
            <person name="Ramirez L."/>
            <person name="Pisabarro A.G."/>
            <person name="Kuo A."/>
            <person name="Tritt A."/>
            <person name="Lipzen A."/>
            <person name="He G."/>
            <person name="Yan M."/>
            <person name="Ng V."/>
            <person name="Cullen D."/>
            <person name="Martin F."/>
            <person name="Rosso M.-N."/>
            <person name="Henrissat B."/>
            <person name="Hibbett D."/>
            <person name="Martinez A.T."/>
            <person name="Grigoriev I.V."/>
        </authorList>
    </citation>
    <scope>NUCLEOTIDE SEQUENCE</scope>
    <source>
        <strain evidence="9">AH 40177</strain>
    </source>
</reference>
<dbReference type="GO" id="GO:0007020">
    <property type="term" value="P:microtubule nucleation"/>
    <property type="evidence" value="ECO:0007669"/>
    <property type="project" value="InterPro"/>
</dbReference>
<evidence type="ECO:0000256" key="1">
    <source>
        <dbReference type="ARBA" id="ARBA00004245"/>
    </source>
</evidence>
<dbReference type="GO" id="GO:0043015">
    <property type="term" value="F:gamma-tubulin binding"/>
    <property type="evidence" value="ECO:0007669"/>
    <property type="project" value="InterPro"/>
</dbReference>
<feature type="domain" description="Gamma tubulin complex component protein N-terminal" evidence="8">
    <location>
        <begin position="388"/>
        <end position="706"/>
    </location>
</feature>
<proteinExistence type="inferred from homology"/>
<dbReference type="GO" id="GO:0000278">
    <property type="term" value="P:mitotic cell cycle"/>
    <property type="evidence" value="ECO:0007669"/>
    <property type="project" value="TreeGrafter"/>
</dbReference>
<dbReference type="GO" id="GO:0005874">
    <property type="term" value="C:microtubule"/>
    <property type="evidence" value="ECO:0007669"/>
    <property type="project" value="UniProtKB-KW"/>
</dbReference>
<evidence type="ECO:0000313" key="9">
    <source>
        <dbReference type="EMBL" id="KAF9047006.1"/>
    </source>
</evidence>
<feature type="compositionally biased region" description="Low complexity" evidence="6">
    <location>
        <begin position="33"/>
        <end position="54"/>
    </location>
</feature>
<comment type="caution">
    <text evidence="9">The sequence shown here is derived from an EMBL/GenBank/DDBJ whole genome shotgun (WGS) entry which is preliminary data.</text>
</comment>
<dbReference type="Pfam" id="PF04130">
    <property type="entry name" value="GCP_C_terminal"/>
    <property type="match status" value="1"/>
</dbReference>
<dbReference type="GO" id="GO:0000922">
    <property type="term" value="C:spindle pole"/>
    <property type="evidence" value="ECO:0007669"/>
    <property type="project" value="InterPro"/>
</dbReference>
<dbReference type="Gene3D" id="1.20.120.1900">
    <property type="entry name" value="Gamma-tubulin complex, C-terminal domain"/>
    <property type="match status" value="1"/>
</dbReference>
<dbReference type="GO" id="GO:0051225">
    <property type="term" value="P:spindle assembly"/>
    <property type="evidence" value="ECO:0007669"/>
    <property type="project" value="TreeGrafter"/>
</dbReference>
<keyword evidence="4" id="KW-0493">Microtubule</keyword>
<keyword evidence="10" id="KW-1185">Reference proteome</keyword>
<dbReference type="Pfam" id="PF17681">
    <property type="entry name" value="GCP_N_terminal"/>
    <property type="match status" value="1"/>
</dbReference>
<dbReference type="OrthoDB" id="66546at2759"/>
<comment type="subcellular location">
    <subcellularLocation>
        <location evidence="1">Cytoplasm</location>
        <location evidence="1">Cytoskeleton</location>
    </subcellularLocation>
</comment>